<evidence type="ECO:0000313" key="3">
    <source>
        <dbReference type="EMBL" id="ALS73735.1"/>
    </source>
</evidence>
<evidence type="ECO:0000313" key="4">
    <source>
        <dbReference type="Proteomes" id="UP000067683"/>
    </source>
</evidence>
<keyword evidence="1" id="KW-0175">Coiled coil</keyword>
<keyword evidence="2" id="KW-0472">Membrane</keyword>
<dbReference type="AlphaFoldDB" id="A0A0U2ZAJ7"/>
<dbReference type="Proteomes" id="UP000067683">
    <property type="component" value="Chromosome"/>
</dbReference>
<accession>A0A0U2ZAJ7</accession>
<name>A0A0U2ZAJ7_9BACL</name>
<gene>
    <name evidence="3" type="ORF">AUC31_00070</name>
</gene>
<dbReference type="OrthoDB" id="2452135at2"/>
<dbReference type="STRING" id="200991.AUC31_00070"/>
<sequence length="126" mass="14207">MPDKGDDLSMFKTVEQNTKDIEAIKLTLKTHSEQMEALKENATKLESTVTFENRETRAIVTQQVDKLYGLVEKAMGFRTESSSQEHELKMLRWNTLSNVFLKISGSVVALASSGGVIYYVIVEMTK</sequence>
<organism evidence="3 4">
    <name type="scientific">Planococcus rifietoensis</name>
    <dbReference type="NCBI Taxonomy" id="200991"/>
    <lineage>
        <taxon>Bacteria</taxon>
        <taxon>Bacillati</taxon>
        <taxon>Bacillota</taxon>
        <taxon>Bacilli</taxon>
        <taxon>Bacillales</taxon>
        <taxon>Caryophanaceae</taxon>
        <taxon>Planococcus</taxon>
    </lineage>
</organism>
<dbReference type="KEGG" id="prt:AUC31_00070"/>
<proteinExistence type="predicted"/>
<evidence type="ECO:0000256" key="2">
    <source>
        <dbReference type="SAM" id="Phobius"/>
    </source>
</evidence>
<evidence type="ECO:0000256" key="1">
    <source>
        <dbReference type="SAM" id="Coils"/>
    </source>
</evidence>
<keyword evidence="2" id="KW-0812">Transmembrane</keyword>
<feature type="coiled-coil region" evidence="1">
    <location>
        <begin position="21"/>
        <end position="55"/>
    </location>
</feature>
<dbReference type="RefSeq" id="WP_058380445.1">
    <property type="nucleotide sequence ID" value="NZ_CP013659.2"/>
</dbReference>
<keyword evidence="4" id="KW-1185">Reference proteome</keyword>
<keyword evidence="2" id="KW-1133">Transmembrane helix</keyword>
<reference evidence="3" key="1">
    <citation type="submission" date="2016-01" db="EMBL/GenBank/DDBJ databases">
        <title>Complete genome of Planococcus rifietoensis type strain M8.</title>
        <authorList>
            <person name="See-Too W.S."/>
        </authorList>
    </citation>
    <scope>NUCLEOTIDE SEQUENCE [LARGE SCALE GENOMIC DNA]</scope>
    <source>
        <strain evidence="3">M8</strain>
    </source>
</reference>
<feature type="transmembrane region" description="Helical" evidence="2">
    <location>
        <begin position="99"/>
        <end position="121"/>
    </location>
</feature>
<protein>
    <submittedName>
        <fullName evidence="3">Uncharacterized protein</fullName>
    </submittedName>
</protein>
<dbReference type="EMBL" id="CP013659">
    <property type="protein sequence ID" value="ALS73735.1"/>
    <property type="molecule type" value="Genomic_DNA"/>
</dbReference>